<dbReference type="RefSeq" id="WP_014428727.1">
    <property type="nucleotide sequence ID" value="NC_017075.1"/>
</dbReference>
<keyword evidence="9" id="KW-1185">Reference proteome</keyword>
<dbReference type="Pfam" id="PF00296">
    <property type="entry name" value="Bac_luciferase"/>
    <property type="match status" value="1"/>
</dbReference>
<keyword evidence="1 6" id="KW-0285">Flavoprotein</keyword>
<keyword evidence="3 8" id="KW-0560">Oxidoreductase</keyword>
<dbReference type="STRING" id="983917.RGE_25240"/>
<evidence type="ECO:0000259" key="7">
    <source>
        <dbReference type="Pfam" id="PF00296"/>
    </source>
</evidence>
<evidence type="ECO:0000256" key="3">
    <source>
        <dbReference type="ARBA" id="ARBA00023002"/>
    </source>
</evidence>
<dbReference type="PATRIC" id="fig|983917.3.peg.2456"/>
<dbReference type="SUPFAM" id="SSF51679">
    <property type="entry name" value="Bacterial luciferase-like"/>
    <property type="match status" value="1"/>
</dbReference>
<keyword evidence="4 8" id="KW-0503">Monooxygenase</keyword>
<evidence type="ECO:0000256" key="6">
    <source>
        <dbReference type="PIRSR" id="PIRSR000337-1"/>
    </source>
</evidence>
<name>I0HS78_RUBGI</name>
<dbReference type="KEGG" id="rge:RGE_25240"/>
<comment type="similarity">
    <text evidence="5">Belongs to the NtaA/SnaA/DszA monooxygenase family.</text>
</comment>
<protein>
    <submittedName>
        <fullName evidence="8">Xenobiotic compound monooxygenase, DszA family, A subunit</fullName>
        <ecNumber evidence="8">1.14.14.5</ecNumber>
    </submittedName>
</protein>
<feature type="binding site" evidence="6">
    <location>
        <position position="101"/>
    </location>
    <ligand>
        <name>FMN</name>
        <dbReference type="ChEBI" id="CHEBI:58210"/>
    </ligand>
</feature>
<dbReference type="NCBIfam" id="TIGR03860">
    <property type="entry name" value="FMN_nitrolo"/>
    <property type="match status" value="1"/>
</dbReference>
<evidence type="ECO:0000313" key="9">
    <source>
        <dbReference type="Proteomes" id="UP000007883"/>
    </source>
</evidence>
<dbReference type="PIRSF" id="PIRSF000337">
    <property type="entry name" value="NTA_MOA"/>
    <property type="match status" value="1"/>
</dbReference>
<dbReference type="eggNOG" id="COG2141">
    <property type="taxonomic scope" value="Bacteria"/>
</dbReference>
<keyword evidence="2 6" id="KW-0288">FMN</keyword>
<dbReference type="InterPro" id="IPR051260">
    <property type="entry name" value="Diverse_substr_monoxygenases"/>
</dbReference>
<evidence type="ECO:0000313" key="8">
    <source>
        <dbReference type="EMBL" id="BAL95865.1"/>
    </source>
</evidence>
<dbReference type="InterPro" id="IPR011251">
    <property type="entry name" value="Luciferase-like_dom"/>
</dbReference>
<organism evidence="8 9">
    <name type="scientific">Rubrivivax gelatinosus (strain NBRC 100245 / IL144)</name>
    <dbReference type="NCBI Taxonomy" id="983917"/>
    <lineage>
        <taxon>Bacteria</taxon>
        <taxon>Pseudomonadati</taxon>
        <taxon>Pseudomonadota</taxon>
        <taxon>Betaproteobacteria</taxon>
        <taxon>Burkholderiales</taxon>
        <taxon>Sphaerotilaceae</taxon>
        <taxon>Rubrivivax</taxon>
    </lineage>
</organism>
<dbReference type="GO" id="GO:0008726">
    <property type="term" value="F:alkanesulfonate monooxygenase activity"/>
    <property type="evidence" value="ECO:0007669"/>
    <property type="project" value="UniProtKB-EC"/>
</dbReference>
<evidence type="ECO:0000256" key="2">
    <source>
        <dbReference type="ARBA" id="ARBA00022643"/>
    </source>
</evidence>
<dbReference type="Proteomes" id="UP000007883">
    <property type="component" value="Chromosome"/>
</dbReference>
<feature type="binding site" evidence="6">
    <location>
        <position position="225"/>
    </location>
    <ligand>
        <name>FMN</name>
        <dbReference type="ChEBI" id="CHEBI:58210"/>
    </ligand>
</feature>
<feature type="binding site" evidence="6">
    <location>
        <position position="151"/>
    </location>
    <ligand>
        <name>FMN</name>
        <dbReference type="ChEBI" id="CHEBI:58210"/>
    </ligand>
</feature>
<dbReference type="HOGENOM" id="CLU_022256_1_2_4"/>
<dbReference type="EC" id="1.14.14.5" evidence="8"/>
<dbReference type="AlphaFoldDB" id="I0HS78"/>
<dbReference type="PANTHER" id="PTHR30011">
    <property type="entry name" value="ALKANESULFONATE MONOOXYGENASE-RELATED"/>
    <property type="match status" value="1"/>
</dbReference>
<dbReference type="InterPro" id="IPR036661">
    <property type="entry name" value="Luciferase-like_sf"/>
</dbReference>
<evidence type="ECO:0000256" key="4">
    <source>
        <dbReference type="ARBA" id="ARBA00023033"/>
    </source>
</evidence>
<dbReference type="Gene3D" id="3.20.20.30">
    <property type="entry name" value="Luciferase-like domain"/>
    <property type="match status" value="1"/>
</dbReference>
<feature type="binding site" evidence="6">
    <location>
        <position position="155"/>
    </location>
    <ligand>
        <name>FMN</name>
        <dbReference type="ChEBI" id="CHEBI:58210"/>
    </ligand>
</feature>
<evidence type="ECO:0000256" key="1">
    <source>
        <dbReference type="ARBA" id="ARBA00022630"/>
    </source>
</evidence>
<evidence type="ECO:0000256" key="5">
    <source>
        <dbReference type="ARBA" id="ARBA00033748"/>
    </source>
</evidence>
<accession>I0HS78</accession>
<dbReference type="CDD" id="cd01095">
    <property type="entry name" value="Nitrilotriacetate_monoxgenase"/>
    <property type="match status" value="1"/>
</dbReference>
<reference evidence="8 9" key="1">
    <citation type="journal article" date="2012" name="J. Bacteriol.">
        <title>Complete genome sequence of phototrophic betaproteobacterium Rubrivivax gelatinosus IL144.</title>
        <authorList>
            <person name="Nagashima S."/>
            <person name="Kamimura A."/>
            <person name="Shimizu T."/>
            <person name="Nakamura-isaki S."/>
            <person name="Aono E."/>
            <person name="Sakamoto K."/>
            <person name="Ichikawa N."/>
            <person name="Nakazawa H."/>
            <person name="Sekine M."/>
            <person name="Yamazaki S."/>
            <person name="Fujita N."/>
            <person name="Shimada K."/>
            <person name="Hanada S."/>
            <person name="Nagashima K.V.P."/>
        </authorList>
    </citation>
    <scope>NUCLEOTIDE SEQUENCE [LARGE SCALE GENOMIC DNA]</scope>
    <source>
        <strain evidence="9">NBRC 100245 / IL144</strain>
    </source>
</reference>
<feature type="binding site" evidence="6">
    <location>
        <position position="59"/>
    </location>
    <ligand>
        <name>FMN</name>
        <dbReference type="ChEBI" id="CHEBI:58210"/>
    </ligand>
</feature>
<feature type="binding site" evidence="6">
    <location>
        <position position="226"/>
    </location>
    <ligand>
        <name>FMN</name>
        <dbReference type="ChEBI" id="CHEBI:58210"/>
    </ligand>
</feature>
<dbReference type="InterPro" id="IPR016215">
    <property type="entry name" value="NTA_MOA"/>
</dbReference>
<sequence length="442" mass="48737">MANERRQLHLGAFLQGVGHHIAAWRHPDVDPADATRYGAIREQARLAERGLFDAVFFADTLGVPDGPPEVLAKGALPYGFEPLTLLSALAGDTERIGLVATVSTSYLAPFHLARKFASLDHLSGGRAGWNLVTSGTDWEARAFGLEQQTPHAERYRRAREYVDVVKGLWDSLGDDPYLFDKDSGNYFDAARLNFLDHRGEFFRLRAALQSARPPQGYPVLVQAGSSDDGQELAAATAELVFTAQQTLADAQRFYRGLKDRLEAHGRPRDALKVLPGVLPVLGASEAEAREKFEQLQSLIDPAIGLGLLSALLGNTDLTRYPLDAPFPEISAGEGWHSRVQLFVDLARREKLTIRQVYERAAGARGHRVVVGTATQVADELESWFRNEAADGFNVLAPTLPHGLRDFVDQVIPELQRRGLFRTAYTGRTLREHLGLPRPPSSH</sequence>
<gene>
    <name evidence="8" type="ordered locus">RGE_25240</name>
</gene>
<feature type="domain" description="Luciferase-like" evidence="7">
    <location>
        <begin position="28"/>
        <end position="383"/>
    </location>
</feature>
<proteinExistence type="inferred from homology"/>
<dbReference type="PANTHER" id="PTHR30011:SF16">
    <property type="entry name" value="C2H2 FINGER DOMAIN TRANSCRIPTION FACTOR (EUROFUNG)-RELATED"/>
    <property type="match status" value="1"/>
</dbReference>
<dbReference type="EMBL" id="AP012320">
    <property type="protein sequence ID" value="BAL95865.1"/>
    <property type="molecule type" value="Genomic_DNA"/>
</dbReference>